<dbReference type="AlphaFoldDB" id="A0A5C6FVN4"/>
<gene>
    <name evidence="1" type="ORF">V7x_20470</name>
</gene>
<proteinExistence type="predicted"/>
<comment type="caution">
    <text evidence="1">The sequence shown here is derived from an EMBL/GenBank/DDBJ whole genome shotgun (WGS) entry which is preliminary data.</text>
</comment>
<accession>A0A5C6FVN4</accession>
<reference evidence="1 2" key="1">
    <citation type="submission" date="2019-02" db="EMBL/GenBank/DDBJ databases">
        <title>Deep-cultivation of Planctomycetes and their phenomic and genomic characterization uncovers novel biology.</title>
        <authorList>
            <person name="Wiegand S."/>
            <person name="Jogler M."/>
            <person name="Boedeker C."/>
            <person name="Pinto D."/>
            <person name="Vollmers J."/>
            <person name="Rivas-Marin E."/>
            <person name="Kohn T."/>
            <person name="Peeters S.H."/>
            <person name="Heuer A."/>
            <person name="Rast P."/>
            <person name="Oberbeckmann S."/>
            <person name="Bunk B."/>
            <person name="Jeske O."/>
            <person name="Meyerdierks A."/>
            <person name="Storesund J.E."/>
            <person name="Kallscheuer N."/>
            <person name="Luecker S."/>
            <person name="Lage O.M."/>
            <person name="Pohl T."/>
            <person name="Merkel B.J."/>
            <person name="Hornburger P."/>
            <person name="Mueller R.-W."/>
            <person name="Bruemmer F."/>
            <person name="Labrenz M."/>
            <person name="Spormann A.M."/>
            <person name="Op Den Camp H."/>
            <person name="Overmann J."/>
            <person name="Amann R."/>
            <person name="Jetten M.S.M."/>
            <person name="Mascher T."/>
            <person name="Medema M.H."/>
            <person name="Devos D.P."/>
            <person name="Kaster A.-K."/>
            <person name="Ovreas L."/>
            <person name="Rohde M."/>
            <person name="Galperin M.Y."/>
            <person name="Jogler C."/>
        </authorList>
    </citation>
    <scope>NUCLEOTIDE SEQUENCE [LARGE SCALE GENOMIC DNA]</scope>
    <source>
        <strain evidence="1 2">V7</strain>
    </source>
</reference>
<name>A0A5C6FVN4_9PLAN</name>
<dbReference type="EMBL" id="SJPZ01000001">
    <property type="protein sequence ID" value="TWU66481.1"/>
    <property type="molecule type" value="Genomic_DNA"/>
</dbReference>
<dbReference type="RefSeq" id="WP_197136684.1">
    <property type="nucleotide sequence ID" value="NZ_SJPZ01000001.1"/>
</dbReference>
<organism evidence="1 2">
    <name type="scientific">Crateriforma conspicua</name>
    <dbReference type="NCBI Taxonomy" id="2527996"/>
    <lineage>
        <taxon>Bacteria</taxon>
        <taxon>Pseudomonadati</taxon>
        <taxon>Planctomycetota</taxon>
        <taxon>Planctomycetia</taxon>
        <taxon>Planctomycetales</taxon>
        <taxon>Planctomycetaceae</taxon>
        <taxon>Crateriforma</taxon>
    </lineage>
</organism>
<protein>
    <submittedName>
        <fullName evidence="1">Uncharacterized protein</fullName>
    </submittedName>
</protein>
<sequence length="141" mass="15179">MAQRKPHTTGCRVCGESTRGGARGLCQKHYRRWKAKYDQLMGANPAAAEQFELDCQQKGWIKPRSAGGRPKEDSDPFDSIAANAVLKVSGASDDQISEASSLEAESAQLNAQGAAEIEEKLAIHQAKKATKSPPKRKASGQ</sequence>
<evidence type="ECO:0000313" key="2">
    <source>
        <dbReference type="Proteomes" id="UP000316476"/>
    </source>
</evidence>
<dbReference type="Proteomes" id="UP000316476">
    <property type="component" value="Unassembled WGS sequence"/>
</dbReference>
<evidence type="ECO:0000313" key="1">
    <source>
        <dbReference type="EMBL" id="TWU66481.1"/>
    </source>
</evidence>